<evidence type="ECO:0000256" key="5">
    <source>
        <dbReference type="ARBA" id="ARBA00022683"/>
    </source>
</evidence>
<dbReference type="InterPro" id="IPR011055">
    <property type="entry name" value="Dup_hybrid_motif"/>
</dbReference>
<keyword evidence="6" id="KW-0418">Kinase</keyword>
<dbReference type="SUPFAM" id="SSF51261">
    <property type="entry name" value="Duplicated hybrid motif"/>
    <property type="match status" value="1"/>
</dbReference>
<accession>A0ABT5V9E0</accession>
<evidence type="ECO:0000256" key="6">
    <source>
        <dbReference type="ARBA" id="ARBA00022777"/>
    </source>
</evidence>
<keyword evidence="3 8" id="KW-0762">Sugar transport</keyword>
<dbReference type="InterPro" id="IPR001127">
    <property type="entry name" value="PTS_EIIA_1_perm"/>
</dbReference>
<evidence type="ECO:0000313" key="9">
    <source>
        <dbReference type="Proteomes" id="UP001148125"/>
    </source>
</evidence>
<feature type="domain" description="PTS EIIA type-1" evidence="7">
    <location>
        <begin position="36"/>
        <end position="140"/>
    </location>
</feature>
<name>A0ABT5V9E0_9BACI</name>
<dbReference type="InterPro" id="IPR050890">
    <property type="entry name" value="PTS_EIIA_component"/>
</dbReference>
<evidence type="ECO:0000313" key="8">
    <source>
        <dbReference type="EMBL" id="MDE5412074.1"/>
    </source>
</evidence>
<evidence type="ECO:0000256" key="4">
    <source>
        <dbReference type="ARBA" id="ARBA00022679"/>
    </source>
</evidence>
<dbReference type="PANTHER" id="PTHR45008">
    <property type="entry name" value="PTS SYSTEM GLUCOSE-SPECIFIC EIIA COMPONENT"/>
    <property type="match status" value="1"/>
</dbReference>
<gene>
    <name evidence="8" type="ORF">N7Z68_01575</name>
</gene>
<dbReference type="NCBIfam" id="TIGR00830">
    <property type="entry name" value="PTBA"/>
    <property type="match status" value="1"/>
</dbReference>
<dbReference type="Pfam" id="PF00358">
    <property type="entry name" value="PTS_EIIA_1"/>
    <property type="match status" value="1"/>
</dbReference>
<keyword evidence="9" id="KW-1185">Reference proteome</keyword>
<dbReference type="RefSeq" id="WP_275116696.1">
    <property type="nucleotide sequence ID" value="NZ_JAOTPO010000001.1"/>
</dbReference>
<reference evidence="8" key="1">
    <citation type="submission" date="2024-05" db="EMBL/GenBank/DDBJ databases">
        <title>Alkalihalobacillus sp. strain MEB203 novel alkaliphilic bacterium from Lonar Lake, India.</title>
        <authorList>
            <person name="Joshi A."/>
            <person name="Thite S."/>
            <person name="Mengade P."/>
        </authorList>
    </citation>
    <scope>NUCLEOTIDE SEQUENCE</scope>
    <source>
        <strain evidence="8">MEB 203</strain>
    </source>
</reference>
<keyword evidence="2" id="KW-0813">Transport</keyword>
<protein>
    <submittedName>
        <fullName evidence="8">PTS glucose transporter subunit IIA</fullName>
    </submittedName>
</protein>
<evidence type="ECO:0000256" key="1">
    <source>
        <dbReference type="ARBA" id="ARBA00004496"/>
    </source>
</evidence>
<dbReference type="PROSITE" id="PS51093">
    <property type="entry name" value="PTS_EIIA_TYPE_1"/>
    <property type="match status" value="1"/>
</dbReference>
<comment type="subcellular location">
    <subcellularLocation>
        <location evidence="1">Cytoplasm</location>
    </subcellularLocation>
</comment>
<evidence type="ECO:0000256" key="2">
    <source>
        <dbReference type="ARBA" id="ARBA00022448"/>
    </source>
</evidence>
<evidence type="ECO:0000259" key="7">
    <source>
        <dbReference type="PROSITE" id="PS51093"/>
    </source>
</evidence>
<dbReference type="PANTHER" id="PTHR45008:SF1">
    <property type="entry name" value="PTS SYSTEM GLUCOSE-SPECIFIC EIIA COMPONENT"/>
    <property type="match status" value="1"/>
</dbReference>
<keyword evidence="5" id="KW-0598">Phosphotransferase system</keyword>
<keyword evidence="4" id="KW-0808">Transferase</keyword>
<sequence length="170" mass="18388">MLKKLFGLDKKKEIPTEEVLHSPMNGTYVKVEDVPDPTFAQKMIGDGFAVEPSNGEVVSPVEGEIIQVFPTKHAIGIRSLSGAEVLIHIGIETVNMKGEGFEVFVKEGDKVQVGTKLVEFSLDLIKEKAASTITPIVITNADQVQSLKLEPVSEVVAGKTPIATFLMKAE</sequence>
<dbReference type="EMBL" id="JAOTPO010000001">
    <property type="protein sequence ID" value="MDE5412074.1"/>
    <property type="molecule type" value="Genomic_DNA"/>
</dbReference>
<organism evidence="8 9">
    <name type="scientific">Alkalihalobacterium chitinilyticum</name>
    <dbReference type="NCBI Taxonomy" id="2980103"/>
    <lineage>
        <taxon>Bacteria</taxon>
        <taxon>Bacillati</taxon>
        <taxon>Bacillota</taxon>
        <taxon>Bacilli</taxon>
        <taxon>Bacillales</taxon>
        <taxon>Bacillaceae</taxon>
        <taxon>Alkalihalobacterium</taxon>
    </lineage>
</organism>
<evidence type="ECO:0000256" key="3">
    <source>
        <dbReference type="ARBA" id="ARBA00022597"/>
    </source>
</evidence>
<proteinExistence type="predicted"/>
<dbReference type="Gene3D" id="2.70.70.10">
    <property type="entry name" value="Glucose Permease (Domain IIA)"/>
    <property type="match status" value="1"/>
</dbReference>
<dbReference type="PROSITE" id="PS00371">
    <property type="entry name" value="PTS_EIIA_TYPE_1_HIS"/>
    <property type="match status" value="1"/>
</dbReference>
<comment type="caution">
    <text evidence="8">The sequence shown here is derived from an EMBL/GenBank/DDBJ whole genome shotgun (WGS) entry which is preliminary data.</text>
</comment>
<dbReference type="Proteomes" id="UP001148125">
    <property type="component" value="Unassembled WGS sequence"/>
</dbReference>